<evidence type="ECO:0000313" key="2">
    <source>
        <dbReference type="EMBL" id="KAF4073303.1"/>
    </source>
</evidence>
<feature type="region of interest" description="Disordered" evidence="1">
    <location>
        <begin position="1"/>
        <end position="36"/>
    </location>
</feature>
<feature type="compositionally biased region" description="Basic and acidic residues" evidence="1">
    <location>
        <begin position="19"/>
        <end position="36"/>
    </location>
</feature>
<sequence length="434" mass="49068">MILVVITKPEKQPSNMAHKAKETSQGEHNDNEKEEGWDIVATDVPQEQHSTVITQPEKQQINMDHKENESNQGNHNDDEKEEDFDLVDKGEIQGVIGNKYFILSTGKTMNADTTIIDRLKEQIPDLQEVSEVDESDFILVLCPVVSRAGTDIEAAVQKLRNISDTKPALLVVLHHTFDPECVVPDSSRAVNRENTFTVDCLFHEDHGLLKCPKNDKSFATVTNHIQPLVPRQTWYNLNIASMCPWSFPQLPSFPSISNLFIQGEEKTQERNIAHVFPGNKYFILSTGKTMNADTTIIERLKEQLPDLQKVSEVDESDFILVLCPVVSRAGTDIEAAVQKLHNISDTKPAFLVVLHHTFDPECVVPDSSRAVKRENTTTVDCLFHEDHGLLKCPKNDKSFATVTNHIQPPVPRQTLFFLKIEELVWKHCRLSIII</sequence>
<name>A0A7J5ZSC2_AMEME</name>
<reference evidence="2 3" key="1">
    <citation type="submission" date="2020-02" db="EMBL/GenBank/DDBJ databases">
        <title>A chromosome-scale genome assembly of the black bullhead catfish (Ameiurus melas).</title>
        <authorList>
            <person name="Wen M."/>
            <person name="Zham M."/>
            <person name="Cabau C."/>
            <person name="Klopp C."/>
            <person name="Donnadieu C."/>
            <person name="Roques C."/>
            <person name="Bouchez O."/>
            <person name="Lampietro C."/>
            <person name="Jouanno E."/>
            <person name="Herpin A."/>
            <person name="Louis A."/>
            <person name="Berthelot C."/>
            <person name="Parey E."/>
            <person name="Roest-Crollius H."/>
            <person name="Braasch I."/>
            <person name="Postlethwait J."/>
            <person name="Robinson-Rechavi M."/>
            <person name="Echchiki A."/>
            <person name="Begum T."/>
            <person name="Montfort J."/>
            <person name="Schartl M."/>
            <person name="Bobe J."/>
            <person name="Guiguen Y."/>
        </authorList>
    </citation>
    <scope>NUCLEOTIDE SEQUENCE [LARGE SCALE GENOMIC DNA]</scope>
    <source>
        <strain evidence="2">M_S1</strain>
        <tissue evidence="2">Blood</tissue>
    </source>
</reference>
<dbReference type="Proteomes" id="UP000593565">
    <property type="component" value="Unassembled WGS sequence"/>
</dbReference>
<evidence type="ECO:0000256" key="1">
    <source>
        <dbReference type="SAM" id="MobiDB-lite"/>
    </source>
</evidence>
<gene>
    <name evidence="2" type="ORF">AMELA_G00257090</name>
</gene>
<comment type="caution">
    <text evidence="2">The sequence shown here is derived from an EMBL/GenBank/DDBJ whole genome shotgun (WGS) entry which is preliminary data.</text>
</comment>
<organism evidence="2 3">
    <name type="scientific">Ameiurus melas</name>
    <name type="common">Black bullhead</name>
    <name type="synonym">Silurus melas</name>
    <dbReference type="NCBI Taxonomy" id="219545"/>
    <lineage>
        <taxon>Eukaryota</taxon>
        <taxon>Metazoa</taxon>
        <taxon>Chordata</taxon>
        <taxon>Craniata</taxon>
        <taxon>Vertebrata</taxon>
        <taxon>Euteleostomi</taxon>
        <taxon>Actinopterygii</taxon>
        <taxon>Neopterygii</taxon>
        <taxon>Teleostei</taxon>
        <taxon>Ostariophysi</taxon>
        <taxon>Siluriformes</taxon>
        <taxon>Ictaluridae</taxon>
        <taxon>Ameiurus</taxon>
    </lineage>
</organism>
<dbReference type="PANTHER" id="PTHR34488">
    <property type="entry name" value="SI:CH211-245H14.1-RELATED"/>
    <property type="match status" value="1"/>
</dbReference>
<dbReference type="EMBL" id="JAAGNN010000024">
    <property type="protein sequence ID" value="KAF4073303.1"/>
    <property type="molecule type" value="Genomic_DNA"/>
</dbReference>
<protein>
    <submittedName>
        <fullName evidence="2">Uncharacterized protein</fullName>
    </submittedName>
</protein>
<keyword evidence="3" id="KW-1185">Reference proteome</keyword>
<accession>A0A7J5ZSC2</accession>
<proteinExistence type="predicted"/>
<dbReference type="PANTHER" id="PTHR34488:SF1">
    <property type="entry name" value="SI:CH211-245H14.1-RELATED"/>
    <property type="match status" value="1"/>
</dbReference>
<evidence type="ECO:0000313" key="3">
    <source>
        <dbReference type="Proteomes" id="UP000593565"/>
    </source>
</evidence>
<dbReference type="AlphaFoldDB" id="A0A7J5ZSC2"/>